<gene>
    <name evidence="2" type="ORF">CTheo_7209</name>
</gene>
<sequence>MYFSTRTILSTFAMTLLATSVAAAPAVANTPDLSGRQCRKPCRKEDANVNATTTVNASPVISTPDLSVRQCRKPCRKEGANATTITA</sequence>
<dbReference type="EMBL" id="SSOP01000283">
    <property type="protein sequence ID" value="KAB5589345.1"/>
    <property type="molecule type" value="Genomic_DNA"/>
</dbReference>
<name>A0A5N5QC72_9AGAM</name>
<reference evidence="2 3" key="1">
    <citation type="journal article" date="2019" name="Fungal Biol. Biotechnol.">
        <title>Draft genome sequence of fastidious pathogen Ceratobasidium theobromae, which causes vascular-streak dieback in Theobroma cacao.</title>
        <authorList>
            <person name="Ali S.S."/>
            <person name="Asman A."/>
            <person name="Shao J."/>
            <person name="Firmansyah A.P."/>
            <person name="Susilo A.W."/>
            <person name="Rosmana A."/>
            <person name="McMahon P."/>
            <person name="Junaid M."/>
            <person name="Guest D."/>
            <person name="Kheng T.Y."/>
            <person name="Meinhardt L.W."/>
            <person name="Bailey B.A."/>
        </authorList>
    </citation>
    <scope>NUCLEOTIDE SEQUENCE [LARGE SCALE GENOMIC DNA]</scope>
    <source>
        <strain evidence="2 3">CT2</strain>
    </source>
</reference>
<organism evidence="2 3">
    <name type="scientific">Ceratobasidium theobromae</name>
    <dbReference type="NCBI Taxonomy" id="1582974"/>
    <lineage>
        <taxon>Eukaryota</taxon>
        <taxon>Fungi</taxon>
        <taxon>Dikarya</taxon>
        <taxon>Basidiomycota</taxon>
        <taxon>Agaricomycotina</taxon>
        <taxon>Agaricomycetes</taxon>
        <taxon>Cantharellales</taxon>
        <taxon>Ceratobasidiaceae</taxon>
        <taxon>Ceratobasidium</taxon>
    </lineage>
</organism>
<keyword evidence="3" id="KW-1185">Reference proteome</keyword>
<proteinExistence type="predicted"/>
<evidence type="ECO:0000256" key="1">
    <source>
        <dbReference type="SAM" id="SignalP"/>
    </source>
</evidence>
<keyword evidence="1" id="KW-0732">Signal</keyword>
<protein>
    <recommendedName>
        <fullName evidence="4">Effector protein</fullName>
    </recommendedName>
</protein>
<comment type="caution">
    <text evidence="2">The sequence shown here is derived from an EMBL/GenBank/DDBJ whole genome shotgun (WGS) entry which is preliminary data.</text>
</comment>
<evidence type="ECO:0008006" key="4">
    <source>
        <dbReference type="Google" id="ProtNLM"/>
    </source>
</evidence>
<dbReference type="AlphaFoldDB" id="A0A5N5QC72"/>
<accession>A0A5N5QC72</accession>
<dbReference type="Proteomes" id="UP000383932">
    <property type="component" value="Unassembled WGS sequence"/>
</dbReference>
<feature type="chain" id="PRO_5024359135" description="Effector protein" evidence="1">
    <location>
        <begin position="24"/>
        <end position="87"/>
    </location>
</feature>
<evidence type="ECO:0000313" key="3">
    <source>
        <dbReference type="Proteomes" id="UP000383932"/>
    </source>
</evidence>
<evidence type="ECO:0000313" key="2">
    <source>
        <dbReference type="EMBL" id="KAB5589345.1"/>
    </source>
</evidence>
<feature type="signal peptide" evidence="1">
    <location>
        <begin position="1"/>
        <end position="23"/>
    </location>
</feature>